<evidence type="ECO:0000259" key="2">
    <source>
        <dbReference type="Pfam" id="PF25534"/>
    </source>
</evidence>
<keyword evidence="4" id="KW-1185">Reference proteome</keyword>
<accession>A0A409XEE3</accession>
<dbReference type="InParanoid" id="A0A409XEE3"/>
<dbReference type="InterPro" id="IPR057678">
    <property type="entry name" value="DUF7918"/>
</dbReference>
<reference evidence="3 4" key="1">
    <citation type="journal article" date="2018" name="Evol. Lett.">
        <title>Horizontal gene cluster transfer increased hallucinogenic mushroom diversity.</title>
        <authorList>
            <person name="Reynolds H.T."/>
            <person name="Vijayakumar V."/>
            <person name="Gluck-Thaler E."/>
            <person name="Korotkin H.B."/>
            <person name="Matheny P.B."/>
            <person name="Slot J.C."/>
        </authorList>
    </citation>
    <scope>NUCLEOTIDE SEQUENCE [LARGE SCALE GENOMIC DNA]</scope>
    <source>
        <strain evidence="3 4">2631</strain>
    </source>
</reference>
<dbReference type="PANTHER" id="PTHR36223">
    <property type="entry name" value="BETA-LACTAMASE-TYPE TRANSPEPTIDASE FOLD DOMAIN CONTAINING PROTEIN"/>
    <property type="match status" value="1"/>
</dbReference>
<gene>
    <name evidence="3" type="ORF">CVT25_006508</name>
</gene>
<feature type="region of interest" description="Disordered" evidence="1">
    <location>
        <begin position="242"/>
        <end position="271"/>
    </location>
</feature>
<feature type="compositionally biased region" description="Polar residues" evidence="1">
    <location>
        <begin position="376"/>
        <end position="385"/>
    </location>
</feature>
<protein>
    <recommendedName>
        <fullName evidence="2">DUF7918 domain-containing protein</fullName>
    </recommendedName>
</protein>
<dbReference type="EMBL" id="NHYD01001946">
    <property type="protein sequence ID" value="PPQ89136.1"/>
    <property type="molecule type" value="Genomic_DNA"/>
</dbReference>
<evidence type="ECO:0000313" key="3">
    <source>
        <dbReference type="EMBL" id="PPQ89136.1"/>
    </source>
</evidence>
<evidence type="ECO:0000256" key="1">
    <source>
        <dbReference type="SAM" id="MobiDB-lite"/>
    </source>
</evidence>
<feature type="compositionally biased region" description="Basic residues" evidence="1">
    <location>
        <begin position="365"/>
        <end position="375"/>
    </location>
</feature>
<dbReference type="OrthoDB" id="3237202at2759"/>
<feature type="compositionally biased region" description="Low complexity" evidence="1">
    <location>
        <begin position="386"/>
        <end position="400"/>
    </location>
</feature>
<feature type="compositionally biased region" description="Basic and acidic residues" evidence="1">
    <location>
        <begin position="300"/>
        <end position="310"/>
    </location>
</feature>
<evidence type="ECO:0000313" key="4">
    <source>
        <dbReference type="Proteomes" id="UP000283269"/>
    </source>
</evidence>
<dbReference type="Pfam" id="PF25534">
    <property type="entry name" value="DUF7918"/>
    <property type="match status" value="1"/>
</dbReference>
<dbReference type="Proteomes" id="UP000283269">
    <property type="component" value="Unassembled WGS sequence"/>
</dbReference>
<feature type="region of interest" description="Disordered" evidence="1">
    <location>
        <begin position="290"/>
        <end position="314"/>
    </location>
</feature>
<feature type="domain" description="DUF7918" evidence="2">
    <location>
        <begin position="7"/>
        <end position="209"/>
    </location>
</feature>
<proteinExistence type="predicted"/>
<name>A0A409XEE3_PSICY</name>
<comment type="caution">
    <text evidence="3">The sequence shown here is derived from an EMBL/GenBank/DDBJ whole genome shotgun (WGS) entry which is preliminary data.</text>
</comment>
<organism evidence="3 4">
    <name type="scientific">Psilocybe cyanescens</name>
    <dbReference type="NCBI Taxonomy" id="93625"/>
    <lineage>
        <taxon>Eukaryota</taxon>
        <taxon>Fungi</taxon>
        <taxon>Dikarya</taxon>
        <taxon>Basidiomycota</taxon>
        <taxon>Agaricomycotina</taxon>
        <taxon>Agaricomycetes</taxon>
        <taxon>Agaricomycetidae</taxon>
        <taxon>Agaricales</taxon>
        <taxon>Agaricineae</taxon>
        <taxon>Strophariaceae</taxon>
        <taxon>Psilocybe</taxon>
    </lineage>
</organism>
<sequence>MLTHRGFTAWIQVEGKVLPEYLVAVDEHAHRVSCWIAGQEGQAFTIYWQDEGGTIDTCAFITLDGLVVPGQFLFGNGVTSKGGVRTSLSTERPFIFQRVEENASSKNSSPTTSISKEAGMIILKIKRVRRMAKDKPANRIEPAPKTILGKRKPGDLCIGFGEEVRALEQEDTTYRVLNYDNPELKKPSTYVSFVFRYRSTEFLESQGIVVDEPRPPVTPNISVPATPRSRVASRRISTSLPPVVRPTMAEESEESSAELSDSESELGSPMKKPKLETSLEALFPAPESLFPERTLPFPTDSRRPSAELRRAASWTTTVPVPSKDGVYRGDGQFFLPRLNRDLAARVGLPHLSEFQDMIGPPVQHIGRRVVSKSKTPHQQNQYSQGSSSSNSTESNPESPTTDPDDSFTLSK</sequence>
<feature type="region of interest" description="Disordered" evidence="1">
    <location>
        <begin position="358"/>
        <end position="411"/>
    </location>
</feature>
<feature type="compositionally biased region" description="Acidic residues" evidence="1">
    <location>
        <begin position="250"/>
        <end position="264"/>
    </location>
</feature>
<dbReference type="PANTHER" id="PTHR36223:SF1">
    <property type="entry name" value="TRANSCRIPTION ELONGATION FACTOR EAF N-TERMINAL DOMAIN-CONTAINING PROTEIN"/>
    <property type="match status" value="1"/>
</dbReference>
<dbReference type="AlphaFoldDB" id="A0A409XEE3"/>